<dbReference type="InterPro" id="IPR038740">
    <property type="entry name" value="BioF2-like_GNAT_dom"/>
</dbReference>
<evidence type="ECO:0000313" key="2">
    <source>
        <dbReference type="EMBL" id="BBO88541.1"/>
    </source>
</evidence>
<feature type="domain" description="BioF2-like acetyltransferase" evidence="1">
    <location>
        <begin position="187"/>
        <end position="318"/>
    </location>
</feature>
<keyword evidence="3" id="KW-1185">Reference proteome</keyword>
<dbReference type="SUPFAM" id="SSF55729">
    <property type="entry name" value="Acyl-CoA N-acyltransferases (Nat)"/>
    <property type="match status" value="1"/>
</dbReference>
<evidence type="ECO:0000313" key="3">
    <source>
        <dbReference type="Proteomes" id="UP000422108"/>
    </source>
</evidence>
<reference evidence="2 3" key="1">
    <citation type="submission" date="2019-11" db="EMBL/GenBank/DDBJ databases">
        <title>Comparative genomics of hydrocarbon-degrading Desulfosarcina strains.</title>
        <authorList>
            <person name="Watanabe M."/>
            <person name="Kojima H."/>
            <person name="Fukui M."/>
        </authorList>
    </citation>
    <scope>NUCLEOTIDE SEQUENCE [LARGE SCALE GENOMIC DNA]</scope>
    <source>
        <strain evidence="3">oXyS1</strain>
    </source>
</reference>
<organism evidence="2 3">
    <name type="scientific">Desulfosarcina ovata subsp. ovata</name>
    <dbReference type="NCBI Taxonomy" id="2752305"/>
    <lineage>
        <taxon>Bacteria</taxon>
        <taxon>Pseudomonadati</taxon>
        <taxon>Thermodesulfobacteriota</taxon>
        <taxon>Desulfobacteria</taxon>
        <taxon>Desulfobacterales</taxon>
        <taxon>Desulfosarcinaceae</taxon>
        <taxon>Desulfosarcina</taxon>
    </lineage>
</organism>
<name>A0A5K8A7T5_9BACT</name>
<dbReference type="InterPro" id="IPR016181">
    <property type="entry name" value="Acyl_CoA_acyltransferase"/>
</dbReference>
<protein>
    <recommendedName>
        <fullName evidence="1">BioF2-like acetyltransferase domain-containing protein</fullName>
    </recommendedName>
</protein>
<dbReference type="Pfam" id="PF13480">
    <property type="entry name" value="Acetyltransf_6"/>
    <property type="match status" value="1"/>
</dbReference>
<evidence type="ECO:0000259" key="1">
    <source>
        <dbReference type="Pfam" id="PF13480"/>
    </source>
</evidence>
<dbReference type="Proteomes" id="UP000422108">
    <property type="component" value="Chromosome"/>
</dbReference>
<dbReference type="AlphaFoldDB" id="A0A5K8A7T5"/>
<dbReference type="EMBL" id="AP021879">
    <property type="protein sequence ID" value="BBO88541.1"/>
    <property type="molecule type" value="Genomic_DNA"/>
</dbReference>
<gene>
    <name evidence="2" type="ORF">DSCOOX_17210</name>
</gene>
<dbReference type="Gene3D" id="3.40.630.30">
    <property type="match status" value="1"/>
</dbReference>
<proteinExistence type="predicted"/>
<sequence length="390" mass="46300">MNGIIIMNIYFKIITDLDLLLKYSDAWNKIIEEDEYASIALTPEWFECWWQANQLGPKKSKLHVLILFDRAKVIAIFLLQISKCTFRGVPITKLHSCTDGITPHFDFIISKGYKAFAIDILLYYISKCKRSWDIAIFDKFRDNDKRNLFIEKIGEYKCFKCGKESSLVTPVIRIENGWDKFWKLKSKKFKKSLRNKINRINKAEKITYEQVEKIENAKLSLEQIFNVSSCSWKGECCRSIVDNPIERNFYERISKIGFKKGWSKIWVLNYDNIPIAYEYHLVYKNVAYPLRADYDEAYRNLSPGSFLEYSIIKNLFDSKKIKLYYSCGHCYQYLMNWTDETEKLQQILLFNSNFLSNILYLFEFLLLPILRKNKQFMLLKNIIRGKFNGN</sequence>
<accession>A0A5K8A7T5</accession>